<dbReference type="GO" id="GO:0009253">
    <property type="term" value="P:peptidoglycan catabolic process"/>
    <property type="evidence" value="ECO:0007669"/>
    <property type="project" value="InterPro"/>
</dbReference>
<dbReference type="GO" id="GO:0008270">
    <property type="term" value="F:zinc ion binding"/>
    <property type="evidence" value="ECO:0007669"/>
    <property type="project" value="InterPro"/>
</dbReference>
<protein>
    <recommendedName>
        <fullName evidence="2">Peptidoglycan recognition protein family domain-containing protein</fullName>
    </recommendedName>
</protein>
<proteinExistence type="inferred from homology"/>
<dbReference type="PANTHER" id="PTHR11022:SF41">
    <property type="entry name" value="PEPTIDOGLYCAN-RECOGNITION PROTEIN LC-RELATED"/>
    <property type="match status" value="1"/>
</dbReference>
<feature type="domain" description="Peptidoglycan recognition protein family" evidence="2">
    <location>
        <begin position="68"/>
        <end position="218"/>
    </location>
</feature>
<dbReference type="SUPFAM" id="SSF55846">
    <property type="entry name" value="N-acetylmuramoyl-L-alanine amidase-like"/>
    <property type="match status" value="1"/>
</dbReference>
<dbReference type="Pfam" id="PF01510">
    <property type="entry name" value="Amidase_2"/>
    <property type="match status" value="1"/>
</dbReference>
<dbReference type="GO" id="GO:0008745">
    <property type="term" value="F:N-acetylmuramoyl-L-alanine amidase activity"/>
    <property type="evidence" value="ECO:0007669"/>
    <property type="project" value="InterPro"/>
</dbReference>
<dbReference type="CDD" id="cd06583">
    <property type="entry name" value="PGRP"/>
    <property type="match status" value="1"/>
</dbReference>
<dbReference type="InterPro" id="IPR006619">
    <property type="entry name" value="PGRP_domain_met/bac"/>
</dbReference>
<dbReference type="AlphaFoldDB" id="A0A2M7U0E5"/>
<dbReference type="InterPro" id="IPR002502">
    <property type="entry name" value="Amidase_domain"/>
</dbReference>
<accession>A0A2M7U0E5</accession>
<dbReference type="EMBL" id="PFOB01000019">
    <property type="protein sequence ID" value="PIZ63505.1"/>
    <property type="molecule type" value="Genomic_DNA"/>
</dbReference>
<dbReference type="SMART" id="SM00701">
    <property type="entry name" value="PGRP"/>
    <property type="match status" value="1"/>
</dbReference>
<comment type="similarity">
    <text evidence="1">Belongs to the N-acetylmuramoyl-L-alanine amidase 2 family.</text>
</comment>
<evidence type="ECO:0000256" key="1">
    <source>
        <dbReference type="ARBA" id="ARBA00007553"/>
    </source>
</evidence>
<dbReference type="InterPro" id="IPR015510">
    <property type="entry name" value="PGRP"/>
</dbReference>
<dbReference type="Proteomes" id="UP000228503">
    <property type="component" value="Unassembled WGS sequence"/>
</dbReference>
<name>A0A2M7U0E5_9BACT</name>
<evidence type="ECO:0000313" key="4">
    <source>
        <dbReference type="Proteomes" id="UP000228503"/>
    </source>
</evidence>
<dbReference type="InterPro" id="IPR036505">
    <property type="entry name" value="Amidase/PGRP_sf"/>
</dbReference>
<evidence type="ECO:0000313" key="3">
    <source>
        <dbReference type="EMBL" id="PIZ63505.1"/>
    </source>
</evidence>
<dbReference type="PANTHER" id="PTHR11022">
    <property type="entry name" value="PEPTIDOGLYCAN RECOGNITION PROTEIN"/>
    <property type="match status" value="1"/>
</dbReference>
<sequence length="239" mass="28120">MKFEKVYRYINPNTYINIFSKPHWYLEIQPELKEFFYDYDGIRDNKSTKWLDTRSEYVTMICEFLKANQILLASFGDDLDNDRLPIDAIVIHHSSTPPDSSIDVINTLGLIRLYAPYYSQRKNKEFGQPIWSNHTYKNRQTFVAYHYIVRQDGTFEHILQDAQIGWHCGDWNHNCRSIAICFLDDLKKVPPTRQALQTAKKIIRTYPHCKLLGHREVKLSTLCPGSLFLGNEGWKNILL</sequence>
<dbReference type="Gene3D" id="3.40.80.10">
    <property type="entry name" value="Peptidoglycan recognition protein-like"/>
    <property type="match status" value="1"/>
</dbReference>
<gene>
    <name evidence="3" type="ORF">COY16_01605</name>
</gene>
<organism evidence="3 4">
    <name type="scientific">Candidatus Roizmanbacteria bacterium CG_4_10_14_0_2_um_filter_39_13</name>
    <dbReference type="NCBI Taxonomy" id="1974825"/>
    <lineage>
        <taxon>Bacteria</taxon>
        <taxon>Candidatus Roizmaniibacteriota</taxon>
    </lineage>
</organism>
<comment type="caution">
    <text evidence="3">The sequence shown here is derived from an EMBL/GenBank/DDBJ whole genome shotgun (WGS) entry which is preliminary data.</text>
</comment>
<reference evidence="4" key="1">
    <citation type="submission" date="2017-09" db="EMBL/GenBank/DDBJ databases">
        <title>Depth-based differentiation of microbial function through sediment-hosted aquifers and enrichment of novel symbionts in the deep terrestrial subsurface.</title>
        <authorList>
            <person name="Probst A.J."/>
            <person name="Ladd B."/>
            <person name="Jarett J.K."/>
            <person name="Geller-Mcgrath D.E."/>
            <person name="Sieber C.M.K."/>
            <person name="Emerson J.B."/>
            <person name="Anantharaman K."/>
            <person name="Thomas B.C."/>
            <person name="Malmstrom R."/>
            <person name="Stieglmeier M."/>
            <person name="Klingl A."/>
            <person name="Woyke T."/>
            <person name="Ryan C.M."/>
            <person name="Banfield J.F."/>
        </authorList>
    </citation>
    <scope>NUCLEOTIDE SEQUENCE [LARGE SCALE GENOMIC DNA]</scope>
</reference>
<evidence type="ECO:0000259" key="2">
    <source>
        <dbReference type="SMART" id="SM00701"/>
    </source>
</evidence>